<evidence type="ECO:0000256" key="1">
    <source>
        <dbReference type="SAM" id="MobiDB-lite"/>
    </source>
</evidence>
<feature type="compositionally biased region" description="Pro residues" evidence="1">
    <location>
        <begin position="582"/>
        <end position="591"/>
    </location>
</feature>
<evidence type="ECO:0000313" key="3">
    <source>
        <dbReference type="EMBL" id="SDT63469.1"/>
    </source>
</evidence>
<dbReference type="EMBL" id="LT629740">
    <property type="protein sequence ID" value="SDT63469.1"/>
    <property type="molecule type" value="Genomic_DNA"/>
</dbReference>
<dbReference type="AlphaFoldDB" id="A0A1H2BZX3"/>
<reference evidence="3 4" key="1">
    <citation type="submission" date="2016-10" db="EMBL/GenBank/DDBJ databases">
        <authorList>
            <person name="de Groot N.N."/>
        </authorList>
    </citation>
    <scope>NUCLEOTIDE SEQUENCE [LARGE SCALE GENOMIC DNA]</scope>
    <source>
        <strain evidence="3 4">MP1X4</strain>
    </source>
</reference>
<dbReference type="STRING" id="652787.SAMN05216490_4475"/>
<name>A0A1H2BZX3_MUCMA</name>
<sequence length="591" mass="66829">MSIYGDKTQQNKSYAFANAPVQKQISNSSASEFIDNRPETIVQRKLQEAINNSPRVQQLKTYQASADNYIANKTAQRKENTEEEPIQGKFEPVQRKASNTGLPDNLKSGVEQLSGYAMDGVKVHYNSSQPARLNALAYAQGTDIHIAPGQEKHLPHEAWHVVQQMQGRVRPTLQMKSGVAVNDDKELENEADVMGNNSSSFNEKNTKLSTSTGFMLQGGGRDDAKTGYTGSQKQIQVNNVHQAHLSGATIQLRKLTIGEMMGYKDYAGKKKSKIEAALEKDGKGYDKDDLKNIQGFEIFLECRENYIKYKGRIQRIIENALTSTDTITKNTARFIDGLLTRVYPLAEYNDGKYFPKTDGAYHYKATKTPDEILDELFNNMWEEEIPDGAHGYTNPDNKNIGIIMADDTKDEGVLITLIHEVQHLVDGSLYKTEKINAEFKDDERKSYYLESLETFKSEIRAHILSAEYTLKGGKYVNAAGKELLDELKRNYVLVRNGIAEDRKRRRIYDKLPTPFLDIIEKPEVLIPQILAGSHNIDNDPDLYIRQNPDIAIRRNLEKRKEEEERKGIEEKKEEKPLDKGKTPPPPDGPPA</sequence>
<dbReference type="Proteomes" id="UP000199679">
    <property type="component" value="Chromosome I"/>
</dbReference>
<feature type="compositionally biased region" description="Basic and acidic residues" evidence="1">
    <location>
        <begin position="553"/>
        <end position="581"/>
    </location>
</feature>
<organism evidence="3 4">
    <name type="scientific">Mucilaginibacter mallensis</name>
    <dbReference type="NCBI Taxonomy" id="652787"/>
    <lineage>
        <taxon>Bacteria</taxon>
        <taxon>Pseudomonadati</taxon>
        <taxon>Bacteroidota</taxon>
        <taxon>Sphingobacteriia</taxon>
        <taxon>Sphingobacteriales</taxon>
        <taxon>Sphingobacteriaceae</taxon>
        <taxon>Mucilaginibacter</taxon>
    </lineage>
</organism>
<gene>
    <name evidence="3" type="ORF">SAMN05216490_4475</name>
</gene>
<protein>
    <recommendedName>
        <fullName evidence="2">eCIS core domain-containing protein</fullName>
    </recommendedName>
</protein>
<proteinExistence type="predicted"/>
<keyword evidence="4" id="KW-1185">Reference proteome</keyword>
<evidence type="ECO:0000259" key="2">
    <source>
        <dbReference type="Pfam" id="PF13699"/>
    </source>
</evidence>
<dbReference type="Pfam" id="PF13699">
    <property type="entry name" value="eCIS_core"/>
    <property type="match status" value="1"/>
</dbReference>
<evidence type="ECO:0000313" key="4">
    <source>
        <dbReference type="Proteomes" id="UP000199679"/>
    </source>
</evidence>
<feature type="region of interest" description="Disordered" evidence="1">
    <location>
        <begin position="553"/>
        <end position="591"/>
    </location>
</feature>
<accession>A0A1H2BZX3</accession>
<dbReference type="InterPro" id="IPR025295">
    <property type="entry name" value="eCIS_core_dom"/>
</dbReference>
<dbReference type="OrthoDB" id="292792at2"/>
<dbReference type="RefSeq" id="WP_091378400.1">
    <property type="nucleotide sequence ID" value="NZ_LT629740.1"/>
</dbReference>
<feature type="domain" description="eCIS core" evidence="2">
    <location>
        <begin position="102"/>
        <end position="167"/>
    </location>
</feature>